<comment type="caution">
    <text evidence="2">The sequence shown here is derived from an EMBL/GenBank/DDBJ whole genome shotgun (WGS) entry which is preliminary data.</text>
</comment>
<keyword evidence="1" id="KW-1133">Transmembrane helix</keyword>
<feature type="transmembrane region" description="Helical" evidence="1">
    <location>
        <begin position="7"/>
        <end position="29"/>
    </location>
</feature>
<feature type="transmembrane region" description="Helical" evidence="1">
    <location>
        <begin position="182"/>
        <end position="205"/>
    </location>
</feature>
<keyword evidence="1" id="KW-0472">Membrane</keyword>
<name>A0A1E8EZ06_9CLOT</name>
<keyword evidence="1" id="KW-0812">Transmembrane</keyword>
<dbReference type="OrthoDB" id="9813051at2"/>
<dbReference type="STRING" id="1121290.CLAOCE_11220"/>
<keyword evidence="3" id="KW-1185">Reference proteome</keyword>
<dbReference type="Pfam" id="PF07314">
    <property type="entry name" value="Lit"/>
    <property type="match status" value="1"/>
</dbReference>
<accession>A0A1E8EZ06</accession>
<dbReference type="RefSeq" id="WP_070110075.1">
    <property type="nucleotide sequence ID" value="NZ_LZFO01000013.1"/>
</dbReference>
<evidence type="ECO:0000256" key="1">
    <source>
        <dbReference type="SAM" id="Phobius"/>
    </source>
</evidence>
<organism evidence="2 3">
    <name type="scientific">Clostridium acetireducens DSM 10703</name>
    <dbReference type="NCBI Taxonomy" id="1121290"/>
    <lineage>
        <taxon>Bacteria</taxon>
        <taxon>Bacillati</taxon>
        <taxon>Bacillota</taxon>
        <taxon>Clostridia</taxon>
        <taxon>Eubacteriales</taxon>
        <taxon>Clostridiaceae</taxon>
        <taxon>Clostridium</taxon>
    </lineage>
</organism>
<evidence type="ECO:0000313" key="2">
    <source>
        <dbReference type="EMBL" id="OFI06223.1"/>
    </source>
</evidence>
<reference evidence="2 3" key="1">
    <citation type="submission" date="2016-06" db="EMBL/GenBank/DDBJ databases">
        <title>Genome sequence of Clostridium acetireducens DSM 10703.</title>
        <authorList>
            <person name="Poehlein A."/>
            <person name="Fluechter S."/>
            <person name="Duerre P."/>
            <person name="Daniel R."/>
        </authorList>
    </citation>
    <scope>NUCLEOTIDE SEQUENCE [LARGE SCALE GENOMIC DNA]</scope>
    <source>
        <strain evidence="2 3">DSM 10703</strain>
    </source>
</reference>
<feature type="transmembrane region" description="Helical" evidence="1">
    <location>
        <begin position="128"/>
        <end position="148"/>
    </location>
</feature>
<dbReference type="Proteomes" id="UP000175744">
    <property type="component" value="Unassembled WGS sequence"/>
</dbReference>
<dbReference type="NCBIfam" id="TIGR01906">
    <property type="entry name" value="integ_TIGR01906"/>
    <property type="match status" value="1"/>
</dbReference>
<sequence length="215" mass="25535">MKKTNIFFKIAFIFISLLFSLLLSFNIVLKIKQLYYFEIYNLNINKLSNLSIESIKTNYDYIINYLSNNSYVNFKLPNLPSSKEGIIHFEEVKNIFTILTYLFYICTITLIFFYYSIIKNKDFYIIKLCSKFLLTLPLILITILVINFNKTFTLFHKITFGNNYWIFDPEKDPVINILPIEFFLHCSLIILLITILQGILLFIIYKSLNKKSNLK</sequence>
<dbReference type="EMBL" id="LZFO01000013">
    <property type="protein sequence ID" value="OFI06223.1"/>
    <property type="molecule type" value="Genomic_DNA"/>
</dbReference>
<gene>
    <name evidence="2" type="ORF">CLOACE_11220</name>
</gene>
<evidence type="ECO:0000313" key="3">
    <source>
        <dbReference type="Proteomes" id="UP000175744"/>
    </source>
</evidence>
<protein>
    <recommendedName>
        <fullName evidence="4">Integral membrane protein</fullName>
    </recommendedName>
</protein>
<dbReference type="InterPro" id="IPR010178">
    <property type="entry name" value="Lit"/>
</dbReference>
<feature type="transmembrane region" description="Helical" evidence="1">
    <location>
        <begin position="95"/>
        <end position="116"/>
    </location>
</feature>
<dbReference type="AlphaFoldDB" id="A0A1E8EZ06"/>
<evidence type="ECO:0008006" key="4">
    <source>
        <dbReference type="Google" id="ProtNLM"/>
    </source>
</evidence>
<proteinExistence type="predicted"/>